<name>A0A8H7CHU0_9AGAR</name>
<proteinExistence type="predicted"/>
<reference evidence="1" key="1">
    <citation type="submission" date="2020-05" db="EMBL/GenBank/DDBJ databases">
        <title>Mycena genomes resolve the evolution of fungal bioluminescence.</title>
        <authorList>
            <person name="Tsai I.J."/>
        </authorList>
    </citation>
    <scope>NUCLEOTIDE SEQUENCE</scope>
    <source>
        <strain evidence="1">160909Yilan</strain>
    </source>
</reference>
<dbReference type="OrthoDB" id="2592984at2759"/>
<gene>
    <name evidence="1" type="ORF">MSAN_02303900</name>
</gene>
<sequence>MGAVGMVAPPNHTFHWGVIVGDYVHELSYDDHYFNTYENKLIKVIRDKLHRDEYRLYPVGTTHFNDAAITEEGVKAIDAPYMLPRYHVRTNNCHKFVIELLNLICDPGRKKVKMSSSMFHAIEDTTDENGVPELVYLRSRRS</sequence>
<organism evidence="1 2">
    <name type="scientific">Mycena sanguinolenta</name>
    <dbReference type="NCBI Taxonomy" id="230812"/>
    <lineage>
        <taxon>Eukaryota</taxon>
        <taxon>Fungi</taxon>
        <taxon>Dikarya</taxon>
        <taxon>Basidiomycota</taxon>
        <taxon>Agaricomycotina</taxon>
        <taxon>Agaricomycetes</taxon>
        <taxon>Agaricomycetidae</taxon>
        <taxon>Agaricales</taxon>
        <taxon>Marasmiineae</taxon>
        <taxon>Mycenaceae</taxon>
        <taxon>Mycena</taxon>
    </lineage>
</organism>
<keyword evidence="2" id="KW-1185">Reference proteome</keyword>
<evidence type="ECO:0000313" key="2">
    <source>
        <dbReference type="Proteomes" id="UP000623467"/>
    </source>
</evidence>
<dbReference type="Proteomes" id="UP000623467">
    <property type="component" value="Unassembled WGS sequence"/>
</dbReference>
<dbReference type="EMBL" id="JACAZH010000037">
    <property type="protein sequence ID" value="KAF7336492.1"/>
    <property type="molecule type" value="Genomic_DNA"/>
</dbReference>
<accession>A0A8H7CHU0</accession>
<evidence type="ECO:0000313" key="1">
    <source>
        <dbReference type="EMBL" id="KAF7336492.1"/>
    </source>
</evidence>
<dbReference type="AlphaFoldDB" id="A0A8H7CHU0"/>
<comment type="caution">
    <text evidence="1">The sequence shown here is derived from an EMBL/GenBank/DDBJ whole genome shotgun (WGS) entry which is preliminary data.</text>
</comment>
<protein>
    <submittedName>
        <fullName evidence="1">DUF862-domain-containing protein</fullName>
    </submittedName>
</protein>